<dbReference type="InterPro" id="IPR055775">
    <property type="entry name" value="DUF7351"/>
</dbReference>
<dbReference type="RefSeq" id="WP_179264218.1">
    <property type="nucleotide sequence ID" value="NZ_CP058601.1"/>
</dbReference>
<organism evidence="3 4">
    <name type="scientific">Natrinema halophilum</name>
    <dbReference type="NCBI Taxonomy" id="1699371"/>
    <lineage>
        <taxon>Archaea</taxon>
        <taxon>Methanobacteriati</taxon>
        <taxon>Methanobacteriota</taxon>
        <taxon>Stenosarchaea group</taxon>
        <taxon>Halobacteria</taxon>
        <taxon>Halobacteriales</taxon>
        <taxon>Natrialbaceae</taxon>
        <taxon>Natrinema</taxon>
    </lineage>
</organism>
<dbReference type="Proteomes" id="UP000509241">
    <property type="component" value="Chromosome"/>
</dbReference>
<keyword evidence="4" id="KW-1185">Reference proteome</keyword>
<sequence length="328" mass="36069">MTDTESEAFPLDAAVEVANAQTTEAFALLGDNTRLAILLALWEEYDPHANDNAVPFSTLFERVEYDNPGNFNYHLDQLTGQFIQQRAKRGGYELRVPGLKLVQAIVSGAGIQDSTYEATEIDKSCPLCGAPTAIHYEEGLLFQSCTECDGPTPGRTNVDGFLNAVKFEPAGLADRTAEEIRAASLITSLRTLQSMFDGVCPTCSGPVESWLECCPDHDRAEVCENCGSKFAAWARFRCRVCKDHGNASPKELALFHPAVIAFYDNHDISTRFHTNDPESLRQGFDLVHAHEMELVSTDPAEVIITASLEDDEVQLTFDETANVVDVAR</sequence>
<dbReference type="Pfam" id="PF24042">
    <property type="entry name" value="DUF7351"/>
    <property type="match status" value="1"/>
</dbReference>
<dbReference type="AlphaFoldDB" id="A0A7D5GK11"/>
<feature type="domain" description="DUF7347" evidence="1">
    <location>
        <begin position="23"/>
        <end position="105"/>
    </location>
</feature>
<feature type="domain" description="DUF7351" evidence="2">
    <location>
        <begin position="122"/>
        <end position="323"/>
    </location>
</feature>
<reference evidence="3 4" key="1">
    <citation type="submission" date="2020-07" db="EMBL/GenBank/DDBJ databases">
        <authorList>
            <person name="Cui H."/>
        </authorList>
    </citation>
    <scope>NUCLEOTIDE SEQUENCE [LARGE SCALE GENOMIC DNA]</scope>
    <source>
        <strain evidence="3 4">YPL8</strain>
    </source>
</reference>
<dbReference type="KEGG" id="haly:HYG82_20655"/>
<evidence type="ECO:0000259" key="2">
    <source>
        <dbReference type="Pfam" id="PF24042"/>
    </source>
</evidence>
<evidence type="ECO:0000313" key="3">
    <source>
        <dbReference type="EMBL" id="QLG51068.1"/>
    </source>
</evidence>
<dbReference type="OrthoDB" id="8482at2157"/>
<dbReference type="InterPro" id="IPR055771">
    <property type="entry name" value="DUF7347"/>
</dbReference>
<dbReference type="GeneID" id="56035756"/>
<accession>A0A7D5GK11</accession>
<proteinExistence type="predicted"/>
<protein>
    <submittedName>
        <fullName evidence="3">Helix-turn-helix transcriptional regulator</fullName>
    </submittedName>
</protein>
<evidence type="ECO:0000313" key="4">
    <source>
        <dbReference type="Proteomes" id="UP000509241"/>
    </source>
</evidence>
<name>A0A7D5GK11_9EURY</name>
<dbReference type="EMBL" id="CP058601">
    <property type="protein sequence ID" value="QLG51068.1"/>
    <property type="molecule type" value="Genomic_DNA"/>
</dbReference>
<gene>
    <name evidence="3" type="ORF">HYG82_20655</name>
</gene>
<dbReference type="Pfam" id="PF24038">
    <property type="entry name" value="DUF7347"/>
    <property type="match status" value="1"/>
</dbReference>
<evidence type="ECO:0000259" key="1">
    <source>
        <dbReference type="Pfam" id="PF24038"/>
    </source>
</evidence>